<gene>
    <name evidence="2" type="ORF">MNB_SV-6-1095</name>
</gene>
<feature type="transmembrane region" description="Helical" evidence="1">
    <location>
        <begin position="6"/>
        <end position="26"/>
    </location>
</feature>
<dbReference type="AlphaFoldDB" id="A0A1W1BZH2"/>
<organism evidence="2">
    <name type="scientific">hydrothermal vent metagenome</name>
    <dbReference type="NCBI Taxonomy" id="652676"/>
    <lineage>
        <taxon>unclassified sequences</taxon>
        <taxon>metagenomes</taxon>
        <taxon>ecological metagenomes</taxon>
    </lineage>
</organism>
<keyword evidence="1" id="KW-0812">Transmembrane</keyword>
<evidence type="ECO:0000313" key="2">
    <source>
        <dbReference type="EMBL" id="SFV58842.1"/>
    </source>
</evidence>
<reference evidence="2" key="1">
    <citation type="submission" date="2016-10" db="EMBL/GenBank/DDBJ databases">
        <authorList>
            <person name="de Groot N.N."/>
        </authorList>
    </citation>
    <scope>NUCLEOTIDE SEQUENCE</scope>
</reference>
<dbReference type="EMBL" id="FPHC01000049">
    <property type="protein sequence ID" value="SFV58842.1"/>
    <property type="molecule type" value="Genomic_DNA"/>
</dbReference>
<name>A0A1W1BZH2_9ZZZZ</name>
<keyword evidence="1" id="KW-0472">Membrane</keyword>
<evidence type="ECO:0000256" key="1">
    <source>
        <dbReference type="SAM" id="Phobius"/>
    </source>
</evidence>
<proteinExistence type="predicted"/>
<accession>A0A1W1BZH2</accession>
<sequence length="72" mass="8553">MSSVASISIVSLLNSLYHYFFSSLSFDLRAKIYKLKGSKYDKEGDFLQESYRFEETTCDIVLDFEQIFKRFR</sequence>
<keyword evidence="1" id="KW-1133">Transmembrane helix</keyword>
<protein>
    <submittedName>
        <fullName evidence="2">Uncharacterized protein</fullName>
    </submittedName>
</protein>